<name>A0A5N5UN28_9EURY</name>
<reference evidence="6 7" key="1">
    <citation type="submission" date="2019-10" db="EMBL/GenBank/DDBJ databases">
        <title>Unraveling microbial dark matter from salterns through culturing: the case of the genus Halosegnis.</title>
        <authorList>
            <person name="Duran-Viseras A."/>
            <person name="Andrei A.-S."/>
            <person name="Vera-Gargallo B."/>
            <person name="Ghai R."/>
            <person name="Sanchez-Porro C."/>
            <person name="Ventosa A."/>
        </authorList>
    </citation>
    <scope>NUCLEOTIDE SEQUENCE [LARGE SCALE GENOMIC DNA]</scope>
    <source>
        <strain evidence="4 7">F18-79</strain>
        <strain evidence="5 6">F19-13</strain>
    </source>
</reference>
<feature type="compositionally biased region" description="Basic and acidic residues" evidence="1">
    <location>
        <begin position="1086"/>
        <end position="1095"/>
    </location>
</feature>
<comment type="caution">
    <text evidence="5">The sequence shown here is derived from an EMBL/GenBank/DDBJ whole genome shotgun (WGS) entry which is preliminary data.</text>
</comment>
<feature type="region of interest" description="Disordered" evidence="1">
    <location>
        <begin position="627"/>
        <end position="700"/>
    </location>
</feature>
<feature type="compositionally biased region" description="Polar residues" evidence="1">
    <location>
        <begin position="1020"/>
        <end position="1038"/>
    </location>
</feature>
<accession>A0A5N5UN28</accession>
<feature type="compositionally biased region" description="Polar residues" evidence="1">
    <location>
        <begin position="1058"/>
        <end position="1071"/>
    </location>
</feature>
<sequence length="1122" mass="121653">MLTTDEQASASTTGMIVAVALMVVMSGVVYAGLSTRMDEQTDPETTIEHASVDIVSQNQLRVVPVIGSDLDLDATTVRVTFPNSDKRGFTVTDAGAAVERSETTTETTTRTVTNGLEPEPVYETVTRPVYETVRKRVQTGTERVEQTVPTYRWNRTVTTERPIHRWNHTVTEQVPQYRWHHTWTERVPRYRWERTVTDRETTVDWESPGPAWSRASGVVHTDSVYKGRTREKVRTGTETERRLVDMERERVHAGYETHTECSPSPWGFARGRTCETVREPVYEYERVPVYETVRQPIYEWQWRADYDTEAFYRYERVDRTTEQTLSTSEPTGDGWRKASPRAFDHMTVERTDSEVATDPPAPGWTRKSAAVVSRVDRTRTETTLAAEAPGDDWTRVSDTPVRTESVEQTQTKLAPRQPGDGWSLASDGAIGETTVTVQQPTYGIVEQRIRTGTTTERLISHYRMVPKTTVVTETETTATFDDSVESVERGLTDSPAVGSPEQASVAASGPDTGDEEDAEDDETVADDAGESADDGPPDHVLDRLPFLEVDGSDEPPARASSIVEGLSGTTARDSPAVWQNGEALTVHLAEDHITEGDIVRVRVVDTNAESVVLDKQIRATNLPAVSLDSTAPTDASPPATDAPPTTDSTTVSDSSATQSSQSPQSPQSAVGDELSGGSTDTDRPPAVSISGPNTVAPGSEATFEANAVDDEGIVDYSWDGAYSYDQSTATHTFDDAPGETRRIALTVTDTAGQTATATKVVEISDENRDPQIELPPAVTGCVGESVRLNPTIVTEEGDTATGEWDRRMPIHLDSPGVSSATYTATDNHGAETYRSVRVTTMSCEGSRKPGDSMSDPLPNGDEVLVISGSGEMTASIGDNDAHREHYARSIAMRDSSDSRKNEISYLGSAAAAAVDKVRDTVAPDSYTITREVSRSEARFLESEAEQSSGSSFAGGSQIALNRHKSLNNPEIEQGLDSGPQTTVTVVIKVGPHGDINGTAIAARNGEIQDSQSDADGGQTVGSTEPTVTPSDGTTNAVSRDQADNRVYDAARGHVEAVQSEQITNSGAGTQISESTPDTDSSTEQTEAARDDKDDQSVQNRLDAVLLDTEMTEQDEMTSRVAE</sequence>
<dbReference type="InterPro" id="IPR035986">
    <property type="entry name" value="PKD_dom_sf"/>
</dbReference>
<feature type="domain" description="PKD/Chitinase" evidence="3">
    <location>
        <begin position="686"/>
        <end position="766"/>
    </location>
</feature>
<dbReference type="InterPro" id="IPR022409">
    <property type="entry name" value="PKD/Chitinase_dom"/>
</dbReference>
<evidence type="ECO:0000313" key="6">
    <source>
        <dbReference type="Proteomes" id="UP000326207"/>
    </source>
</evidence>
<protein>
    <recommendedName>
        <fullName evidence="3">PKD/Chitinase domain-containing protein</fullName>
    </recommendedName>
</protein>
<organism evidence="5 6">
    <name type="scientific">Halosegnis rubeus</name>
    <dbReference type="NCBI Taxonomy" id="2212850"/>
    <lineage>
        <taxon>Archaea</taxon>
        <taxon>Methanobacteriati</taxon>
        <taxon>Methanobacteriota</taxon>
        <taxon>Stenosarchaea group</taxon>
        <taxon>Halobacteria</taxon>
        <taxon>Halobacteriales</taxon>
        <taxon>Natronomonadaceae</taxon>
        <taxon>Halosegnis</taxon>
    </lineage>
</organism>
<keyword evidence="2" id="KW-0472">Membrane</keyword>
<keyword evidence="2" id="KW-1133">Transmembrane helix</keyword>
<dbReference type="InterPro" id="IPR013783">
    <property type="entry name" value="Ig-like_fold"/>
</dbReference>
<dbReference type="AlphaFoldDB" id="A0A5N5UN28"/>
<feature type="region of interest" description="Disordered" evidence="1">
    <location>
        <begin position="1007"/>
        <end position="1122"/>
    </location>
</feature>
<evidence type="ECO:0000313" key="4">
    <source>
        <dbReference type="EMBL" id="KAB7515977.1"/>
    </source>
</evidence>
<feature type="region of interest" description="Disordered" evidence="1">
    <location>
        <begin position="474"/>
        <end position="542"/>
    </location>
</feature>
<evidence type="ECO:0000259" key="3">
    <source>
        <dbReference type="SMART" id="SM00089"/>
    </source>
</evidence>
<feature type="transmembrane region" description="Helical" evidence="2">
    <location>
        <begin position="12"/>
        <end position="33"/>
    </location>
</feature>
<dbReference type="Proteomes" id="UP000326865">
    <property type="component" value="Unassembled WGS sequence"/>
</dbReference>
<keyword evidence="7" id="KW-1185">Reference proteome</keyword>
<evidence type="ECO:0000256" key="2">
    <source>
        <dbReference type="SAM" id="Phobius"/>
    </source>
</evidence>
<dbReference type="Gene3D" id="2.60.40.10">
    <property type="entry name" value="Immunoglobulins"/>
    <property type="match status" value="1"/>
</dbReference>
<feature type="compositionally biased region" description="Basic and acidic residues" evidence="1">
    <location>
        <begin position="1040"/>
        <end position="1054"/>
    </location>
</feature>
<feature type="compositionally biased region" description="Acidic residues" evidence="1">
    <location>
        <begin position="512"/>
        <end position="535"/>
    </location>
</feature>
<evidence type="ECO:0000313" key="7">
    <source>
        <dbReference type="Proteomes" id="UP000326865"/>
    </source>
</evidence>
<keyword evidence="2" id="KW-0812">Transmembrane</keyword>
<accession>A0A5N5UBS5</accession>
<evidence type="ECO:0000256" key="1">
    <source>
        <dbReference type="SAM" id="MobiDB-lite"/>
    </source>
</evidence>
<dbReference type="EMBL" id="QMDY01000001">
    <property type="protein sequence ID" value="KAB7520063.1"/>
    <property type="molecule type" value="Genomic_DNA"/>
</dbReference>
<evidence type="ECO:0000313" key="5">
    <source>
        <dbReference type="EMBL" id="KAB7520063.1"/>
    </source>
</evidence>
<dbReference type="SUPFAM" id="SSF49299">
    <property type="entry name" value="PKD domain"/>
    <property type="match status" value="1"/>
</dbReference>
<dbReference type="EMBL" id="QKKZ01000001">
    <property type="protein sequence ID" value="KAB7515977.1"/>
    <property type="molecule type" value="Genomic_DNA"/>
</dbReference>
<feature type="compositionally biased region" description="Low complexity" evidence="1">
    <location>
        <begin position="628"/>
        <end position="669"/>
    </location>
</feature>
<gene>
    <name evidence="4" type="ORF">DM867_02200</name>
    <name evidence="5" type="ORF">DP108_02085</name>
</gene>
<feature type="compositionally biased region" description="Low complexity" evidence="1">
    <location>
        <begin position="1072"/>
        <end position="1085"/>
    </location>
</feature>
<dbReference type="RefSeq" id="WP_152133634.1">
    <property type="nucleotide sequence ID" value="NZ_QKKZ01000001.1"/>
</dbReference>
<proteinExistence type="predicted"/>
<dbReference type="SMART" id="SM00089">
    <property type="entry name" value="PKD"/>
    <property type="match status" value="1"/>
</dbReference>
<dbReference type="Proteomes" id="UP000326207">
    <property type="component" value="Unassembled WGS sequence"/>
</dbReference>